<dbReference type="GO" id="GO:0016020">
    <property type="term" value="C:membrane"/>
    <property type="evidence" value="ECO:0007669"/>
    <property type="project" value="GOC"/>
</dbReference>
<evidence type="ECO:0000313" key="6">
    <source>
        <dbReference type="WBParaSite" id="SSLN_0001609101-mRNA-1"/>
    </source>
</evidence>
<dbReference type="PANTHER" id="PTHR42735">
    <property type="match status" value="1"/>
</dbReference>
<keyword evidence="3" id="KW-0456">Lyase</keyword>
<name>A0A183TGA2_SCHSO</name>
<keyword evidence="5" id="KW-1185">Reference proteome</keyword>
<dbReference type="GO" id="GO:0005783">
    <property type="term" value="C:endoplasmic reticulum"/>
    <property type="evidence" value="ECO:0007669"/>
    <property type="project" value="TreeGrafter"/>
</dbReference>
<proteinExistence type="predicted"/>
<evidence type="ECO:0000313" key="4">
    <source>
        <dbReference type="EMBL" id="VDM01886.1"/>
    </source>
</evidence>
<dbReference type="WBParaSite" id="SSLN_0001609101-mRNA-1">
    <property type="protein sequence ID" value="SSLN_0001609101-mRNA-1"/>
    <property type="gene ID" value="SSLN_0001609101"/>
</dbReference>
<dbReference type="OrthoDB" id="10254570at2759"/>
<reference evidence="4 5" key="2">
    <citation type="submission" date="2018-11" db="EMBL/GenBank/DDBJ databases">
        <authorList>
            <consortium name="Pathogen Informatics"/>
        </authorList>
    </citation>
    <scope>NUCLEOTIDE SEQUENCE [LARGE SCALE GENOMIC DNA]</scope>
    <source>
        <strain evidence="4 5">NST_G2</strain>
    </source>
</reference>
<evidence type="ECO:0000313" key="5">
    <source>
        <dbReference type="Proteomes" id="UP000275846"/>
    </source>
</evidence>
<dbReference type="Gene3D" id="3.40.640.10">
    <property type="entry name" value="Type I PLP-dependent aspartate aminotransferase-like (Major domain)"/>
    <property type="match status" value="1"/>
</dbReference>
<comment type="cofactor">
    <cofactor evidence="1">
        <name>pyridoxal 5'-phosphate</name>
        <dbReference type="ChEBI" id="CHEBI:597326"/>
    </cofactor>
</comment>
<reference evidence="6" key="1">
    <citation type="submission" date="2016-06" db="UniProtKB">
        <authorList>
            <consortium name="WormBaseParasite"/>
        </authorList>
    </citation>
    <scope>IDENTIFICATION</scope>
</reference>
<dbReference type="SUPFAM" id="SSF53383">
    <property type="entry name" value="PLP-dependent transferases"/>
    <property type="match status" value="1"/>
</dbReference>
<organism evidence="6">
    <name type="scientific">Schistocephalus solidus</name>
    <name type="common">Tapeworm</name>
    <dbReference type="NCBI Taxonomy" id="70667"/>
    <lineage>
        <taxon>Eukaryota</taxon>
        <taxon>Metazoa</taxon>
        <taxon>Spiralia</taxon>
        <taxon>Lophotrochozoa</taxon>
        <taxon>Platyhelminthes</taxon>
        <taxon>Cestoda</taxon>
        <taxon>Eucestoda</taxon>
        <taxon>Diphyllobothriidea</taxon>
        <taxon>Diphyllobothriidae</taxon>
        <taxon>Schistocephalus</taxon>
    </lineage>
</organism>
<dbReference type="AlphaFoldDB" id="A0A183TGA2"/>
<sequence length="56" mass="6362">MLPSKTGRLSSMQELYLWTNPLHTDAFPSVRRMEAEVVRMCLTMFHGDENSCGTVS</sequence>
<dbReference type="PANTHER" id="PTHR42735:SF6">
    <property type="entry name" value="SPHINGOSINE-1-PHOSPHATE LYASE 1"/>
    <property type="match status" value="1"/>
</dbReference>
<evidence type="ECO:0000256" key="2">
    <source>
        <dbReference type="ARBA" id="ARBA00022898"/>
    </source>
</evidence>
<dbReference type="InterPro" id="IPR015421">
    <property type="entry name" value="PyrdxlP-dep_Trfase_major"/>
</dbReference>
<evidence type="ECO:0000256" key="1">
    <source>
        <dbReference type="ARBA" id="ARBA00001933"/>
    </source>
</evidence>
<keyword evidence="2" id="KW-0663">Pyridoxal phosphate</keyword>
<protein>
    <submittedName>
        <fullName evidence="4 6">Uncharacterized protein</fullName>
    </submittedName>
</protein>
<dbReference type="Proteomes" id="UP000275846">
    <property type="component" value="Unassembled WGS sequence"/>
</dbReference>
<dbReference type="GO" id="GO:0030149">
    <property type="term" value="P:sphingolipid catabolic process"/>
    <property type="evidence" value="ECO:0007669"/>
    <property type="project" value="TreeGrafter"/>
</dbReference>
<gene>
    <name evidence="4" type="ORF">SSLN_LOCUS15500</name>
</gene>
<dbReference type="InterPro" id="IPR015424">
    <property type="entry name" value="PyrdxlP-dep_Trfase"/>
</dbReference>
<dbReference type="GO" id="GO:0008117">
    <property type="term" value="F:sphinganine-1-phosphate aldolase activity"/>
    <property type="evidence" value="ECO:0007669"/>
    <property type="project" value="TreeGrafter"/>
</dbReference>
<dbReference type="EMBL" id="UYSU01040012">
    <property type="protein sequence ID" value="VDM01886.1"/>
    <property type="molecule type" value="Genomic_DNA"/>
</dbReference>
<accession>A0A183TGA2</accession>
<evidence type="ECO:0000256" key="3">
    <source>
        <dbReference type="ARBA" id="ARBA00023239"/>
    </source>
</evidence>
<dbReference type="InterPro" id="IPR050477">
    <property type="entry name" value="GrpII_AminoAcid_Decarb"/>
</dbReference>
<dbReference type="STRING" id="70667.A0A183TGA2"/>